<reference evidence="3 4" key="1">
    <citation type="journal article" date="2013" name="Genome Announc.">
        <title>Draft Genome Sequence of the Lignocellulose Decomposer Thermobifida fusca Strain TM51.</title>
        <authorList>
            <person name="Toth A."/>
            <person name="Barna T."/>
            <person name="Nagy I."/>
            <person name="Horvath B."/>
            <person name="Nagy I."/>
            <person name="Tancsics A."/>
            <person name="Kriszt B."/>
            <person name="Baka E."/>
            <person name="Fekete C."/>
            <person name="Kukolya J."/>
        </authorList>
    </citation>
    <scope>NUCLEOTIDE SEQUENCE [LARGE SCALE GENOMIC DNA]</scope>
    <source>
        <strain evidence="3 4">TM51</strain>
    </source>
</reference>
<proteinExistence type="predicted"/>
<name>A0A9P2T9E4_THEFU</name>
<keyword evidence="2" id="KW-0472">Membrane</keyword>
<dbReference type="RefSeq" id="WP_016189271.1">
    <property type="nucleotide sequence ID" value="NZ_AOSG01000083.1"/>
</dbReference>
<evidence type="ECO:0000313" key="3">
    <source>
        <dbReference type="EMBL" id="EOR70180.1"/>
    </source>
</evidence>
<dbReference type="AlphaFoldDB" id="A0A9P2T9E4"/>
<evidence type="ECO:0000313" key="4">
    <source>
        <dbReference type="Proteomes" id="UP000014184"/>
    </source>
</evidence>
<keyword evidence="4" id="KW-1185">Reference proteome</keyword>
<dbReference type="Proteomes" id="UP000014184">
    <property type="component" value="Unassembled WGS sequence"/>
</dbReference>
<accession>A0A9P2T9E4</accession>
<protein>
    <submittedName>
        <fullName evidence="3">Uncharacterized protein</fullName>
    </submittedName>
</protein>
<feature type="region of interest" description="Disordered" evidence="1">
    <location>
        <begin position="17"/>
        <end position="38"/>
    </location>
</feature>
<feature type="transmembrane region" description="Helical" evidence="2">
    <location>
        <begin position="86"/>
        <end position="108"/>
    </location>
</feature>
<evidence type="ECO:0000256" key="1">
    <source>
        <dbReference type="SAM" id="MobiDB-lite"/>
    </source>
</evidence>
<keyword evidence="2" id="KW-0812">Transmembrane</keyword>
<keyword evidence="2" id="KW-1133">Transmembrane helix</keyword>
<comment type="caution">
    <text evidence="3">The sequence shown here is derived from an EMBL/GenBank/DDBJ whole genome shotgun (WGS) entry which is preliminary data.</text>
</comment>
<feature type="compositionally biased region" description="Pro residues" evidence="1">
    <location>
        <begin position="24"/>
        <end position="34"/>
    </location>
</feature>
<dbReference type="EMBL" id="AOSG01000083">
    <property type="protein sequence ID" value="EOR70180.1"/>
    <property type="molecule type" value="Genomic_DNA"/>
</dbReference>
<feature type="transmembrane region" description="Helical" evidence="2">
    <location>
        <begin position="60"/>
        <end position="80"/>
    </location>
</feature>
<evidence type="ECO:0000256" key="2">
    <source>
        <dbReference type="SAM" id="Phobius"/>
    </source>
</evidence>
<sequence>MPDDRAERKRPGRPFLGWRYQTLVPPPGPPPRRPTPPERVDYDLDWEKARLRAEAETNRPLLFGLCLLVLIGTVLLLLTIVGVMPLLLSLVGCLACLAVAFPVLLMLIQSRSDMGELLSRERAKRRAEQERRERELWERQEEHAARYTEWQHRKRVYEAQPRWYAVEIPEGTQRVAAVGGAEAGWSALLTTLGAALIKEGGDLTVVDLSGRAVAEQFVSLTQRCGLIPRIWVLPADLPRVKIGAHLSARRRAAILAATAQAVEPGDEIAARRSILERIFAVLGKDAEIVHVVAALGLLALPDDGDTADDPAHLLLTREEREKLRAAFADEPDVAVRAAALHRALLPFEGLGIKAEREPYAQVKIIATDRSVGEFAERAYGTYTVEALSTLLDLRAARGKPGRPWARMIILCGADALPEWAVRRLSDAAARLATGVVLLYRRASENALAQLRADGTLPVVMRQPDAAAAAAAAAFLGADHAGRIHRLTEIVGTALDGATADGYTTDASYQVTAAAPVRYAAKSIAPLTLARHIRSATAWGNATGQAAEHDTLSAESDTDRMTTQKFDVYGLQHLPPTAMIIPERGDAPIIVDANPGILTLPTATLQTVADATALTEQALADVGADEVVAHIGPPPERLDWRRSAG</sequence>
<organism evidence="3 4">
    <name type="scientific">Thermobifida fusca TM51</name>
    <dbReference type="NCBI Taxonomy" id="1169414"/>
    <lineage>
        <taxon>Bacteria</taxon>
        <taxon>Bacillati</taxon>
        <taxon>Actinomycetota</taxon>
        <taxon>Actinomycetes</taxon>
        <taxon>Streptosporangiales</taxon>
        <taxon>Nocardiopsidaceae</taxon>
        <taxon>Thermobifida</taxon>
    </lineage>
</organism>
<gene>
    <name evidence="3" type="ORF">TM51_13980</name>
</gene>